<dbReference type="RefSeq" id="XP_014258240.1">
    <property type="nucleotide sequence ID" value="XM_014402754.2"/>
</dbReference>
<evidence type="ECO:0000259" key="6">
    <source>
        <dbReference type="SMART" id="SM00082"/>
    </source>
</evidence>
<feature type="domain" description="LRRCT" evidence="6">
    <location>
        <begin position="344"/>
        <end position="400"/>
    </location>
</feature>
<dbReference type="KEGG" id="clec:106671806"/>
<sequence length="460" mass="52624">MLSFVIILVSLGEFALGQSRDELCTKCSCDGGTLNCSSRGLNNHFAEENWKGANFTVANFDRNSILHLTRFPPARIVKLVLSHNGMTIIDDAAFRFLKDLEELDLSHNHLTTEVLKPNVFQGVYSTEAYEPLMKLRKLLLNENALHSLHRDFFEHLPAIEELNLSGNPFMVIDNPTITAISSISYLKYLDMSSTMLSDIPATMMHTPKYLQTLNISYNNFFHVPTALGEAHVLSTLIMDVNPIKEINKVPFIPSLKVLHINYMPLLTRIDKGGLSNFTHLEELSCSFNKHLKFIDENAFTVSTGATKIWPPMRKIYLNNNNLQYLEQYLILHTEKIKSWSLHTNPWVCDCQNQWMVNSLLPQINKTNPNEATRLFCSSPSEMVGMRFLDLHSSKTNMRCLDAYGNHPEKDSLVLVVIILMVMISIPLMVFSITSYLQKTRRNIQFSRFLYRRTESLESLP</sequence>
<dbReference type="GO" id="GO:0071944">
    <property type="term" value="C:cell periphery"/>
    <property type="evidence" value="ECO:0007669"/>
    <property type="project" value="UniProtKB-ARBA"/>
</dbReference>
<dbReference type="AlphaFoldDB" id="A0A8I6S839"/>
<dbReference type="SMART" id="SM00369">
    <property type="entry name" value="LRR_TYP"/>
    <property type="match status" value="4"/>
</dbReference>
<evidence type="ECO:0000256" key="1">
    <source>
        <dbReference type="ARBA" id="ARBA00022614"/>
    </source>
</evidence>
<dbReference type="Proteomes" id="UP000494040">
    <property type="component" value="Unassembled WGS sequence"/>
</dbReference>
<organism evidence="7 8">
    <name type="scientific">Cimex lectularius</name>
    <name type="common">Bed bug</name>
    <name type="synonym">Acanthia lectularia</name>
    <dbReference type="NCBI Taxonomy" id="79782"/>
    <lineage>
        <taxon>Eukaryota</taxon>
        <taxon>Metazoa</taxon>
        <taxon>Ecdysozoa</taxon>
        <taxon>Arthropoda</taxon>
        <taxon>Hexapoda</taxon>
        <taxon>Insecta</taxon>
        <taxon>Pterygota</taxon>
        <taxon>Neoptera</taxon>
        <taxon>Paraneoptera</taxon>
        <taxon>Hemiptera</taxon>
        <taxon>Heteroptera</taxon>
        <taxon>Panheteroptera</taxon>
        <taxon>Cimicomorpha</taxon>
        <taxon>Cimicidae</taxon>
        <taxon>Cimex</taxon>
    </lineage>
</organism>
<name>A0A8I6S839_CIMLE</name>
<protein>
    <recommendedName>
        <fullName evidence="6">LRRCT domain-containing protein</fullName>
    </recommendedName>
</protein>
<feature type="chain" id="PRO_5035276755" description="LRRCT domain-containing protein" evidence="5">
    <location>
        <begin position="18"/>
        <end position="460"/>
    </location>
</feature>
<keyword evidence="2 5" id="KW-0732">Signal</keyword>
<evidence type="ECO:0000313" key="7">
    <source>
        <dbReference type="EnsemblMetazoa" id="XP_014258240.1"/>
    </source>
</evidence>
<dbReference type="PANTHER" id="PTHR24366:SF171">
    <property type="entry name" value="LEUCINE RICH REPEAT NEURONAL 4"/>
    <property type="match status" value="1"/>
</dbReference>
<dbReference type="SMART" id="SM00082">
    <property type="entry name" value="LRRCT"/>
    <property type="match status" value="1"/>
</dbReference>
<dbReference type="EnsemblMetazoa" id="XM_014402754.2">
    <property type="protein sequence ID" value="XP_014258240.1"/>
    <property type="gene ID" value="LOC106671806"/>
</dbReference>
<keyword evidence="8" id="KW-1185">Reference proteome</keyword>
<dbReference type="InterPro" id="IPR032675">
    <property type="entry name" value="LRR_dom_sf"/>
</dbReference>
<keyword evidence="4" id="KW-0812">Transmembrane</keyword>
<evidence type="ECO:0000256" key="2">
    <source>
        <dbReference type="ARBA" id="ARBA00022729"/>
    </source>
</evidence>
<keyword evidence="1" id="KW-0433">Leucine-rich repeat</keyword>
<dbReference type="InterPro" id="IPR003591">
    <property type="entry name" value="Leu-rich_rpt_typical-subtyp"/>
</dbReference>
<dbReference type="OrthoDB" id="72369at2759"/>
<dbReference type="Gene3D" id="3.80.10.10">
    <property type="entry name" value="Ribonuclease Inhibitor"/>
    <property type="match status" value="2"/>
</dbReference>
<evidence type="ECO:0000256" key="4">
    <source>
        <dbReference type="SAM" id="Phobius"/>
    </source>
</evidence>
<dbReference type="InterPro" id="IPR000483">
    <property type="entry name" value="Cys-rich_flank_reg_C"/>
</dbReference>
<dbReference type="PANTHER" id="PTHR24366">
    <property type="entry name" value="IG(IMMUNOGLOBULIN) AND LRR(LEUCINE RICH REPEAT) DOMAINS"/>
    <property type="match status" value="1"/>
</dbReference>
<dbReference type="SUPFAM" id="SSF52058">
    <property type="entry name" value="L domain-like"/>
    <property type="match status" value="1"/>
</dbReference>
<keyword evidence="3" id="KW-0677">Repeat</keyword>
<reference evidence="7" key="1">
    <citation type="submission" date="2022-01" db="UniProtKB">
        <authorList>
            <consortium name="EnsemblMetazoa"/>
        </authorList>
    </citation>
    <scope>IDENTIFICATION</scope>
</reference>
<evidence type="ECO:0000256" key="3">
    <source>
        <dbReference type="ARBA" id="ARBA00022737"/>
    </source>
</evidence>
<dbReference type="Pfam" id="PF13855">
    <property type="entry name" value="LRR_8"/>
    <property type="match status" value="2"/>
</dbReference>
<dbReference type="InterPro" id="IPR001611">
    <property type="entry name" value="Leu-rich_rpt"/>
</dbReference>
<evidence type="ECO:0000256" key="5">
    <source>
        <dbReference type="SAM" id="SignalP"/>
    </source>
</evidence>
<feature type="signal peptide" evidence="5">
    <location>
        <begin position="1"/>
        <end position="17"/>
    </location>
</feature>
<dbReference type="OMA" id="DVFKGPY"/>
<evidence type="ECO:0000313" key="8">
    <source>
        <dbReference type="Proteomes" id="UP000494040"/>
    </source>
</evidence>
<accession>A0A8I6S839</accession>
<dbReference type="GeneID" id="106671806"/>
<feature type="transmembrane region" description="Helical" evidence="4">
    <location>
        <begin position="412"/>
        <end position="436"/>
    </location>
</feature>
<keyword evidence="4" id="KW-0472">Membrane</keyword>
<proteinExistence type="predicted"/>
<keyword evidence="4" id="KW-1133">Transmembrane helix</keyword>